<dbReference type="Proteomes" id="UP001259832">
    <property type="component" value="Unassembled WGS sequence"/>
</dbReference>
<comment type="caution">
    <text evidence="1">The sequence shown here is derived from an EMBL/GenBank/DDBJ whole genome shotgun (WGS) entry which is preliminary data.</text>
</comment>
<reference evidence="1" key="1">
    <citation type="submission" date="2023-08" db="EMBL/GenBank/DDBJ databases">
        <title>Reference Genome Resource for the Citrus Pathogen Phytophthora citrophthora.</title>
        <authorList>
            <person name="Moller H."/>
            <person name="Coetzee B."/>
            <person name="Rose L.J."/>
            <person name="Van Niekerk J.M."/>
        </authorList>
    </citation>
    <scope>NUCLEOTIDE SEQUENCE</scope>
    <source>
        <strain evidence="1">STE-U-9442</strain>
    </source>
</reference>
<name>A0AAD9LAN7_9STRA</name>
<dbReference type="AlphaFoldDB" id="A0AAD9LAN7"/>
<accession>A0AAD9LAN7</accession>
<keyword evidence="2" id="KW-1185">Reference proteome</keyword>
<proteinExistence type="predicted"/>
<dbReference type="EMBL" id="JASMQC010000059">
    <property type="protein sequence ID" value="KAK1928657.1"/>
    <property type="molecule type" value="Genomic_DNA"/>
</dbReference>
<organism evidence="1 2">
    <name type="scientific">Phytophthora citrophthora</name>
    <dbReference type="NCBI Taxonomy" id="4793"/>
    <lineage>
        <taxon>Eukaryota</taxon>
        <taxon>Sar</taxon>
        <taxon>Stramenopiles</taxon>
        <taxon>Oomycota</taxon>
        <taxon>Peronosporomycetes</taxon>
        <taxon>Peronosporales</taxon>
        <taxon>Peronosporaceae</taxon>
        <taxon>Phytophthora</taxon>
    </lineage>
</organism>
<evidence type="ECO:0000313" key="1">
    <source>
        <dbReference type="EMBL" id="KAK1928657.1"/>
    </source>
</evidence>
<sequence>MARRNVLRGASTWEREEKVNQQRDYAAQLQEQVWLTGMPTTNCCDIIVNLPSVGFAKAGQAGTGEGA</sequence>
<gene>
    <name evidence="1" type="ORF">P3T76_015887</name>
</gene>
<evidence type="ECO:0000313" key="2">
    <source>
        <dbReference type="Proteomes" id="UP001259832"/>
    </source>
</evidence>
<protein>
    <submittedName>
        <fullName evidence="1">Uncharacterized protein</fullName>
    </submittedName>
</protein>